<evidence type="ECO:0008006" key="3">
    <source>
        <dbReference type="Google" id="ProtNLM"/>
    </source>
</evidence>
<evidence type="ECO:0000313" key="1">
    <source>
        <dbReference type="EMBL" id="VCU10801.1"/>
    </source>
</evidence>
<comment type="caution">
    <text evidence="1">The sequence shown here is derived from an EMBL/GenBank/DDBJ whole genome shotgun (WGS) entry which is preliminary data.</text>
</comment>
<dbReference type="EMBL" id="UWOC01000180">
    <property type="protein sequence ID" value="VCU10801.1"/>
    <property type="molecule type" value="Genomic_DNA"/>
</dbReference>
<organism evidence="1 2">
    <name type="scientific">Rhodoplanes serenus</name>
    <dbReference type="NCBI Taxonomy" id="200615"/>
    <lineage>
        <taxon>Bacteria</taxon>
        <taxon>Pseudomonadati</taxon>
        <taxon>Pseudomonadota</taxon>
        <taxon>Alphaproteobacteria</taxon>
        <taxon>Hyphomicrobiales</taxon>
        <taxon>Nitrobacteraceae</taxon>
        <taxon>Rhodoplanes</taxon>
    </lineage>
</organism>
<dbReference type="Proteomes" id="UP000289200">
    <property type="component" value="Unassembled WGS sequence"/>
</dbReference>
<reference evidence="2" key="1">
    <citation type="submission" date="2018-10" db="EMBL/GenBank/DDBJ databases">
        <authorList>
            <person name="Peiro R."/>
            <person name="Begona"/>
            <person name="Cbmso G."/>
            <person name="Lopez M."/>
            <person name="Gonzalez S."/>
            <person name="Sacristan E."/>
            <person name="Castillo E."/>
        </authorList>
    </citation>
    <scope>NUCLEOTIDE SEQUENCE [LARGE SCALE GENOMIC DNA]</scope>
</reference>
<dbReference type="RefSeq" id="WP_129610857.1">
    <property type="nucleotide sequence ID" value="NZ_UWOC01000180.1"/>
</dbReference>
<gene>
    <name evidence="1" type="ORF">RHODGE_RHODGE_04005</name>
</gene>
<keyword evidence="2" id="KW-1185">Reference proteome</keyword>
<proteinExistence type="predicted"/>
<protein>
    <recommendedName>
        <fullName evidence="3">Helix-turn-helix domain-containing protein</fullName>
    </recommendedName>
</protein>
<dbReference type="AlphaFoldDB" id="A0A447CZR9"/>
<evidence type="ECO:0000313" key="2">
    <source>
        <dbReference type="Proteomes" id="UP000289200"/>
    </source>
</evidence>
<sequence>MSAPRLTEEQKRAILHDYLSGLPLRAIAARHKVDTSYPVILAKRRGKPLRSARQIAVSREAAS</sequence>
<name>A0A447CZR9_9BRAD</name>
<accession>A0A447CZR9</accession>